<comment type="caution">
    <text evidence="1">The sequence shown here is derived from an EMBL/GenBank/DDBJ whole genome shotgun (WGS) entry which is preliminary data.</text>
</comment>
<protein>
    <submittedName>
        <fullName evidence="1">Uncharacterized protein</fullName>
    </submittedName>
</protein>
<dbReference type="EMBL" id="BMHH01000028">
    <property type="protein sequence ID" value="GGB10139.1"/>
    <property type="molecule type" value="Genomic_DNA"/>
</dbReference>
<gene>
    <name evidence="1" type="ORF">GCM10011491_42620</name>
</gene>
<reference evidence="1" key="2">
    <citation type="submission" date="2020-09" db="EMBL/GenBank/DDBJ databases">
        <authorList>
            <person name="Sun Q."/>
            <person name="Zhou Y."/>
        </authorList>
    </citation>
    <scope>NUCLEOTIDE SEQUENCE</scope>
    <source>
        <strain evidence="1">CGMCC 1.15082</strain>
    </source>
</reference>
<dbReference type="Proteomes" id="UP000646478">
    <property type="component" value="Unassembled WGS sequence"/>
</dbReference>
<name>A0A916WLR3_9HYPH</name>
<evidence type="ECO:0000313" key="2">
    <source>
        <dbReference type="Proteomes" id="UP000646478"/>
    </source>
</evidence>
<keyword evidence="2" id="KW-1185">Reference proteome</keyword>
<proteinExistence type="predicted"/>
<reference evidence="1" key="1">
    <citation type="journal article" date="2014" name="Int. J. Syst. Evol. Microbiol.">
        <title>Complete genome sequence of Corynebacterium casei LMG S-19264T (=DSM 44701T), isolated from a smear-ripened cheese.</title>
        <authorList>
            <consortium name="US DOE Joint Genome Institute (JGI-PGF)"/>
            <person name="Walter F."/>
            <person name="Albersmeier A."/>
            <person name="Kalinowski J."/>
            <person name="Ruckert C."/>
        </authorList>
    </citation>
    <scope>NUCLEOTIDE SEQUENCE</scope>
    <source>
        <strain evidence="1">CGMCC 1.15082</strain>
    </source>
</reference>
<accession>A0A916WLR3</accession>
<sequence length="257" mass="27849">MAKTLDEDAIERHQEALIEPAATLYAVQKVFGEQAKAKSMAAYGRLIDAHMLATGVLASGILRINGAVVEGDQTTFERDALFAAFIIGLEACERAIAEARYLQAHALLRQELEILAQLKAVGANRRKPNGAPNVAALEQSLGRLYGGLSAAAHVSRHDIVQSATAWDGELDGLPGPTNMTRYFPETEEGLARRSYALHIYMIIRLVEELSVDLDARHKSAAFTDAEYKALNLAIDLMAAEGMLEIVTNADSNSNTDN</sequence>
<organism evidence="1 2">
    <name type="scientific">Brucella endophytica</name>
    <dbReference type="NCBI Taxonomy" id="1963359"/>
    <lineage>
        <taxon>Bacteria</taxon>
        <taxon>Pseudomonadati</taxon>
        <taxon>Pseudomonadota</taxon>
        <taxon>Alphaproteobacteria</taxon>
        <taxon>Hyphomicrobiales</taxon>
        <taxon>Brucellaceae</taxon>
        <taxon>Brucella/Ochrobactrum group</taxon>
        <taxon>Brucella</taxon>
    </lineage>
</organism>
<dbReference type="AlphaFoldDB" id="A0A916WLR3"/>
<dbReference type="RefSeq" id="WP_188826203.1">
    <property type="nucleotide sequence ID" value="NZ_BMHH01000028.1"/>
</dbReference>
<evidence type="ECO:0000313" key="1">
    <source>
        <dbReference type="EMBL" id="GGB10139.1"/>
    </source>
</evidence>